<evidence type="ECO:0000313" key="1">
    <source>
        <dbReference type="EMBL" id="SDX97150.1"/>
    </source>
</evidence>
<name>A0A1H3G220_9PSEU</name>
<dbReference type="Proteomes" id="UP000199529">
    <property type="component" value="Unassembled WGS sequence"/>
</dbReference>
<evidence type="ECO:0000313" key="2">
    <source>
        <dbReference type="Proteomes" id="UP000199529"/>
    </source>
</evidence>
<dbReference type="EMBL" id="FNOK01000018">
    <property type="protein sequence ID" value="SDX97150.1"/>
    <property type="molecule type" value="Genomic_DNA"/>
</dbReference>
<organism evidence="1 2">
    <name type="scientific">Saccharopolyspora shandongensis</name>
    <dbReference type="NCBI Taxonomy" id="418495"/>
    <lineage>
        <taxon>Bacteria</taxon>
        <taxon>Bacillati</taxon>
        <taxon>Actinomycetota</taxon>
        <taxon>Actinomycetes</taxon>
        <taxon>Pseudonocardiales</taxon>
        <taxon>Pseudonocardiaceae</taxon>
        <taxon>Saccharopolyspora</taxon>
    </lineage>
</organism>
<sequence>MQAAFEAFGRGESLDFAVHHAGVGLEHLLKAYLCSLHPALIIEATHWASLLHAVGHGDRSGVPASRTKSIGLKVAFDRTRALLKPKITVADSAFERVFAARNGVAHVGAHDADAARAVLGTCIRIATPVLAELKIDLERYWGHYTALVDKLADERNNELRVTFEAKIARAKRAFQQRFGDLLSPQRESVVAAFGATQFIYTGYDVSIDCPACEGTGWVHSEDGAVVDWRNTTENEAGEPVPAVTIYASAFSCAVCGLELEGDELDLADLEKEHHLDVDNPEDYYPVDEDLAYESWLDNQLTET</sequence>
<protein>
    <submittedName>
        <fullName evidence="1">Uncharacterized protein</fullName>
    </submittedName>
</protein>
<reference evidence="2" key="1">
    <citation type="submission" date="2016-10" db="EMBL/GenBank/DDBJ databases">
        <authorList>
            <person name="Varghese N."/>
            <person name="Submissions S."/>
        </authorList>
    </citation>
    <scope>NUCLEOTIDE SEQUENCE [LARGE SCALE GENOMIC DNA]</scope>
    <source>
        <strain evidence="2">CGMCC 4.3530</strain>
    </source>
</reference>
<accession>A0A1H3G220</accession>
<dbReference type="AlphaFoldDB" id="A0A1H3G220"/>
<gene>
    <name evidence="1" type="ORF">SAMN05216215_10187</name>
</gene>
<keyword evidence="2" id="KW-1185">Reference proteome</keyword>
<proteinExistence type="predicted"/>